<dbReference type="Proteomes" id="UP000198651">
    <property type="component" value="Chromosome I"/>
</dbReference>
<evidence type="ECO:0000313" key="1">
    <source>
        <dbReference type="EMBL" id="CUT18368.1"/>
    </source>
</evidence>
<name>A0A0S4M579_9BURK</name>
<protein>
    <submittedName>
        <fullName evidence="1">Uncharacterized protein</fullName>
    </submittedName>
</protein>
<organism evidence="1 2">
    <name type="scientific">Candidatus Ichthyocystis hellenicum</name>
    <dbReference type="NCBI Taxonomy" id="1561003"/>
    <lineage>
        <taxon>Bacteria</taxon>
        <taxon>Pseudomonadati</taxon>
        <taxon>Pseudomonadota</taxon>
        <taxon>Betaproteobacteria</taxon>
        <taxon>Burkholderiales</taxon>
        <taxon>Candidatus Ichthyocystis</taxon>
    </lineage>
</organism>
<proteinExistence type="predicted"/>
<sequence>MSNLNVITKLLGEPAVLNRTINSQCSNRNENVIQSECLNKLNVVIGVLTTKNEIRTGIIQSSISENKSTKAASPSTISLCRRAIKTSLLFSMLEMVTAVTGQIASYIA</sequence>
<dbReference type="EMBL" id="LN906597">
    <property type="protein sequence ID" value="CUT18368.1"/>
    <property type="molecule type" value="Genomic_DNA"/>
</dbReference>
<keyword evidence="2" id="KW-1185">Reference proteome</keyword>
<reference evidence="2" key="1">
    <citation type="submission" date="2015-11" db="EMBL/GenBank/DDBJ databases">
        <authorList>
            <person name="Seth-Smith H.M.B."/>
        </authorList>
    </citation>
    <scope>NUCLEOTIDE SEQUENCE [LARGE SCALE GENOMIC DNA]</scope>
    <source>
        <strain evidence="2">2013Ark11</strain>
    </source>
</reference>
<accession>A0A0S4M579</accession>
<dbReference type="AlphaFoldDB" id="A0A0S4M579"/>
<evidence type="ECO:0000313" key="2">
    <source>
        <dbReference type="Proteomes" id="UP000198651"/>
    </source>
</evidence>
<gene>
    <name evidence="1" type="ORF">Ark11_1575</name>
</gene>